<organism evidence="2 3">
    <name type="scientific">Jimgerdemannia flammicorona</name>
    <dbReference type="NCBI Taxonomy" id="994334"/>
    <lineage>
        <taxon>Eukaryota</taxon>
        <taxon>Fungi</taxon>
        <taxon>Fungi incertae sedis</taxon>
        <taxon>Mucoromycota</taxon>
        <taxon>Mucoromycotina</taxon>
        <taxon>Endogonomycetes</taxon>
        <taxon>Endogonales</taxon>
        <taxon>Endogonaceae</taxon>
        <taxon>Jimgerdemannia</taxon>
    </lineage>
</organism>
<reference evidence="2 3" key="1">
    <citation type="journal article" date="2018" name="New Phytol.">
        <title>Phylogenomics of Endogonaceae and evolution of mycorrhizas within Mucoromycota.</title>
        <authorList>
            <person name="Chang Y."/>
            <person name="Desiro A."/>
            <person name="Na H."/>
            <person name="Sandor L."/>
            <person name="Lipzen A."/>
            <person name="Clum A."/>
            <person name="Barry K."/>
            <person name="Grigoriev I.V."/>
            <person name="Martin F.M."/>
            <person name="Stajich J.E."/>
            <person name="Smith M.E."/>
            <person name="Bonito G."/>
            <person name="Spatafora J.W."/>
        </authorList>
    </citation>
    <scope>NUCLEOTIDE SEQUENCE [LARGE SCALE GENOMIC DNA]</scope>
    <source>
        <strain evidence="2 3">AD002</strain>
    </source>
</reference>
<feature type="transmembrane region" description="Helical" evidence="1">
    <location>
        <begin position="15"/>
        <end position="36"/>
    </location>
</feature>
<keyword evidence="1" id="KW-1133">Transmembrane helix</keyword>
<proteinExistence type="predicted"/>
<keyword evidence="1" id="KW-0472">Membrane</keyword>
<feature type="transmembrane region" description="Helical" evidence="1">
    <location>
        <begin position="57"/>
        <end position="79"/>
    </location>
</feature>
<dbReference type="AlphaFoldDB" id="A0A433QKC1"/>
<gene>
    <name evidence="2" type="ORF">BC938DRAFT_479694</name>
</gene>
<sequence length="88" mass="9810">MPPHLIETSAVPTTLLLASIPVYCLLGLLVSAALQRSHYLESLALPLLSQYWLKQDLPWLCLVIMCVWTYVISSMWSAVAQAIGNPRE</sequence>
<evidence type="ECO:0000313" key="3">
    <source>
        <dbReference type="Proteomes" id="UP000274822"/>
    </source>
</evidence>
<evidence type="ECO:0000256" key="1">
    <source>
        <dbReference type="SAM" id="Phobius"/>
    </source>
</evidence>
<dbReference type="EMBL" id="RBNJ01004119">
    <property type="protein sequence ID" value="RUS30229.1"/>
    <property type="molecule type" value="Genomic_DNA"/>
</dbReference>
<keyword evidence="3" id="KW-1185">Reference proteome</keyword>
<keyword evidence="1" id="KW-0812">Transmembrane</keyword>
<protein>
    <submittedName>
        <fullName evidence="2">Uncharacterized protein</fullName>
    </submittedName>
</protein>
<evidence type="ECO:0000313" key="2">
    <source>
        <dbReference type="EMBL" id="RUS30229.1"/>
    </source>
</evidence>
<dbReference type="Proteomes" id="UP000274822">
    <property type="component" value="Unassembled WGS sequence"/>
</dbReference>
<name>A0A433QKC1_9FUNG</name>
<comment type="caution">
    <text evidence="2">The sequence shown here is derived from an EMBL/GenBank/DDBJ whole genome shotgun (WGS) entry which is preliminary data.</text>
</comment>
<accession>A0A433QKC1</accession>